<evidence type="ECO:0000313" key="3">
    <source>
        <dbReference type="Proteomes" id="UP000295497"/>
    </source>
</evidence>
<dbReference type="GO" id="GO:0005737">
    <property type="term" value="C:cytoplasm"/>
    <property type="evidence" value="ECO:0007669"/>
    <property type="project" value="TreeGrafter"/>
</dbReference>
<accession>A0A4P2QHA7</accession>
<dbReference type="Gene3D" id="3.40.50.720">
    <property type="entry name" value="NAD(P)-binding Rossmann-like Domain"/>
    <property type="match status" value="1"/>
</dbReference>
<dbReference type="GO" id="GO:0004029">
    <property type="term" value="F:aldehyde dehydrogenase (NAD+) activity"/>
    <property type="evidence" value="ECO:0007669"/>
    <property type="project" value="TreeGrafter"/>
</dbReference>
<reference evidence="2 3" key="1">
    <citation type="submission" date="2015-09" db="EMBL/GenBank/DDBJ databases">
        <title>Sorangium comparison.</title>
        <authorList>
            <person name="Zaburannyi N."/>
            <person name="Bunk B."/>
            <person name="Overmann J."/>
            <person name="Mueller R."/>
        </authorList>
    </citation>
    <scope>NUCLEOTIDE SEQUENCE [LARGE SCALE GENOMIC DNA]</scope>
    <source>
        <strain evidence="2 3">So ce836</strain>
    </source>
</reference>
<feature type="domain" description="NAD-dependent epimerase/dehydratase" evidence="1">
    <location>
        <begin position="7"/>
        <end position="216"/>
    </location>
</feature>
<gene>
    <name evidence="2" type="ORF">SOCE836_010030</name>
</gene>
<name>A0A4P2QHA7_SORCE</name>
<dbReference type="CDD" id="cd05262">
    <property type="entry name" value="SDR_a7"/>
    <property type="match status" value="1"/>
</dbReference>
<evidence type="ECO:0000259" key="1">
    <source>
        <dbReference type="Pfam" id="PF01370"/>
    </source>
</evidence>
<dbReference type="RefSeq" id="WP_237245044.1">
    <property type="nucleotide sequence ID" value="NZ_CP012672.1"/>
</dbReference>
<dbReference type="EMBL" id="CP012672">
    <property type="protein sequence ID" value="AUX28918.1"/>
    <property type="molecule type" value="Genomic_DNA"/>
</dbReference>
<sequence length="300" mass="31895">MTKSIRVFVTGATGWIGTAVLKELRGAGHSVLGMAHSDAGADKLKAQGVEVYRGDVRDPRSLVEGVRATDATIHLAFHMDFSDFPRMNQIDRGAISAMLDAMAGTNKAFIGTNGTLVVSKPGKVALETDESPASSPLTVRLQAERLVVDAAKRGVRASVIRLAPTVHGAGDKGFIPMLINMAREKKAAGYVDDGNHHWPAVHRDDAARLYRLAVESAPPGSVLHGTAEEGITMRAIAETIGKGTGVPTKSVPAAEAGAHFGWMSMVVGLDNRASSEATRELLGWKPEQPGLLDDMRAHYF</sequence>
<organism evidence="2 3">
    <name type="scientific">Sorangium cellulosum</name>
    <name type="common">Polyangium cellulosum</name>
    <dbReference type="NCBI Taxonomy" id="56"/>
    <lineage>
        <taxon>Bacteria</taxon>
        <taxon>Pseudomonadati</taxon>
        <taxon>Myxococcota</taxon>
        <taxon>Polyangia</taxon>
        <taxon>Polyangiales</taxon>
        <taxon>Polyangiaceae</taxon>
        <taxon>Sorangium</taxon>
    </lineage>
</organism>
<proteinExistence type="predicted"/>
<dbReference type="InterPro" id="IPR001509">
    <property type="entry name" value="Epimerase_deHydtase"/>
</dbReference>
<dbReference type="Pfam" id="PF01370">
    <property type="entry name" value="Epimerase"/>
    <property type="match status" value="1"/>
</dbReference>
<dbReference type="InterPro" id="IPR036291">
    <property type="entry name" value="NAD(P)-bd_dom_sf"/>
</dbReference>
<protein>
    <submittedName>
        <fullName evidence="2">3-beta hydroxysteroid dehydrogenase</fullName>
    </submittedName>
</protein>
<dbReference type="PANTHER" id="PTHR48079:SF9">
    <property type="entry name" value="PUTATIVE-RELATED"/>
    <property type="match status" value="1"/>
</dbReference>
<dbReference type="Proteomes" id="UP000295497">
    <property type="component" value="Chromosome"/>
</dbReference>
<dbReference type="InterPro" id="IPR051783">
    <property type="entry name" value="NAD(P)-dependent_oxidoreduct"/>
</dbReference>
<dbReference type="AlphaFoldDB" id="A0A4P2QHA7"/>
<dbReference type="PANTHER" id="PTHR48079">
    <property type="entry name" value="PROTEIN YEEZ"/>
    <property type="match status" value="1"/>
</dbReference>
<evidence type="ECO:0000313" key="2">
    <source>
        <dbReference type="EMBL" id="AUX28918.1"/>
    </source>
</evidence>
<dbReference type="SUPFAM" id="SSF51735">
    <property type="entry name" value="NAD(P)-binding Rossmann-fold domains"/>
    <property type="match status" value="1"/>
</dbReference>